<reference evidence="1" key="1">
    <citation type="journal article" date="2020" name="Stud. Mycol.">
        <title>101 Dothideomycetes genomes: a test case for predicting lifestyles and emergence of pathogens.</title>
        <authorList>
            <person name="Haridas S."/>
            <person name="Albert R."/>
            <person name="Binder M."/>
            <person name="Bloem J."/>
            <person name="Labutti K."/>
            <person name="Salamov A."/>
            <person name="Andreopoulos B."/>
            <person name="Baker S."/>
            <person name="Barry K."/>
            <person name="Bills G."/>
            <person name="Bluhm B."/>
            <person name="Cannon C."/>
            <person name="Castanera R."/>
            <person name="Culley D."/>
            <person name="Daum C."/>
            <person name="Ezra D."/>
            <person name="Gonzalez J."/>
            <person name="Henrissat B."/>
            <person name="Kuo A."/>
            <person name="Liang C."/>
            <person name="Lipzen A."/>
            <person name="Lutzoni F."/>
            <person name="Magnuson J."/>
            <person name="Mondo S."/>
            <person name="Nolan M."/>
            <person name="Ohm R."/>
            <person name="Pangilinan J."/>
            <person name="Park H.-J."/>
            <person name="Ramirez L."/>
            <person name="Alfaro M."/>
            <person name="Sun H."/>
            <person name="Tritt A."/>
            <person name="Yoshinaga Y."/>
            <person name="Zwiers L.-H."/>
            <person name="Turgeon B."/>
            <person name="Goodwin S."/>
            <person name="Spatafora J."/>
            <person name="Crous P."/>
            <person name="Grigoriev I."/>
        </authorList>
    </citation>
    <scope>NUCLEOTIDE SEQUENCE</scope>
    <source>
        <strain evidence="1">CBS 122681</strain>
    </source>
</reference>
<dbReference type="OrthoDB" id="3682306at2759"/>
<protein>
    <submittedName>
        <fullName evidence="1">Uncharacterized protein</fullName>
    </submittedName>
</protein>
<sequence>MSTLDDETLNRQDKLKKLIISQGRIIYGPTHPSGHTFDVITDSQKTSQYHCESSASLVVYTRPNSFADWKILCMGQNTPYGTERAMGDLLDSLQHVSEAAGEKLKVGMEIEGNRD</sequence>
<gene>
    <name evidence="1" type="ORF">K491DRAFT_717185</name>
</gene>
<organism evidence="1 2">
    <name type="scientific">Lophiostoma macrostomum CBS 122681</name>
    <dbReference type="NCBI Taxonomy" id="1314788"/>
    <lineage>
        <taxon>Eukaryota</taxon>
        <taxon>Fungi</taxon>
        <taxon>Dikarya</taxon>
        <taxon>Ascomycota</taxon>
        <taxon>Pezizomycotina</taxon>
        <taxon>Dothideomycetes</taxon>
        <taxon>Pleosporomycetidae</taxon>
        <taxon>Pleosporales</taxon>
        <taxon>Lophiostomataceae</taxon>
        <taxon>Lophiostoma</taxon>
    </lineage>
</organism>
<evidence type="ECO:0000313" key="1">
    <source>
        <dbReference type="EMBL" id="KAF2654365.1"/>
    </source>
</evidence>
<dbReference type="AlphaFoldDB" id="A0A6A6T2X0"/>
<name>A0A6A6T2X0_9PLEO</name>
<accession>A0A6A6T2X0</accession>
<dbReference type="EMBL" id="MU004365">
    <property type="protein sequence ID" value="KAF2654365.1"/>
    <property type="molecule type" value="Genomic_DNA"/>
</dbReference>
<evidence type="ECO:0000313" key="2">
    <source>
        <dbReference type="Proteomes" id="UP000799324"/>
    </source>
</evidence>
<proteinExistence type="predicted"/>
<dbReference type="Proteomes" id="UP000799324">
    <property type="component" value="Unassembled WGS sequence"/>
</dbReference>
<keyword evidence="2" id="KW-1185">Reference proteome</keyword>